<accession>A0A1W0WFV4</accession>
<keyword evidence="6" id="KW-0547">Nucleotide-binding</keyword>
<dbReference type="Gene3D" id="1.20.1270.280">
    <property type="match status" value="1"/>
</dbReference>
<dbReference type="FunFam" id="1.10.8.710:FF:000003">
    <property type="entry name" value="Dynein axonemal heavy chain 5"/>
    <property type="match status" value="1"/>
</dbReference>
<dbReference type="Gene3D" id="1.10.472.130">
    <property type="match status" value="1"/>
</dbReference>
<dbReference type="Pfam" id="PF12777">
    <property type="entry name" value="MT"/>
    <property type="match status" value="1"/>
</dbReference>
<dbReference type="FunFam" id="3.20.180.20:FF:000001">
    <property type="entry name" value="Dynein axonemal heavy chain 5"/>
    <property type="match status" value="1"/>
</dbReference>
<keyword evidence="9 14" id="KW-0175">Coiled coil</keyword>
<dbReference type="InterPro" id="IPR035699">
    <property type="entry name" value="AAA_6"/>
</dbReference>
<keyword evidence="17" id="KW-1185">Reference proteome</keyword>
<dbReference type="InterPro" id="IPR041589">
    <property type="entry name" value="DNAH3_AAA_lid_1"/>
</dbReference>
<protein>
    <submittedName>
        <fullName evidence="16">Dynein heavy chain 8, axonemal</fullName>
    </submittedName>
</protein>
<evidence type="ECO:0000256" key="13">
    <source>
        <dbReference type="ARBA" id="ARBA00023273"/>
    </source>
</evidence>
<dbReference type="GO" id="GO:0005874">
    <property type="term" value="C:microtubule"/>
    <property type="evidence" value="ECO:0007669"/>
    <property type="project" value="UniProtKB-KW"/>
</dbReference>
<dbReference type="FunFam" id="3.40.50.300:FF:002141">
    <property type="entry name" value="Dynein heavy chain"/>
    <property type="match status" value="1"/>
</dbReference>
<evidence type="ECO:0000256" key="5">
    <source>
        <dbReference type="ARBA" id="ARBA00022737"/>
    </source>
</evidence>
<dbReference type="Gene3D" id="1.20.920.20">
    <property type="match status" value="1"/>
</dbReference>
<dbReference type="Pfam" id="PF03028">
    <property type="entry name" value="Dynein_heavy"/>
    <property type="match status" value="1"/>
</dbReference>
<keyword evidence="4" id="KW-0493">Microtubule</keyword>
<dbReference type="GO" id="GO:0045505">
    <property type="term" value="F:dynein intermediate chain binding"/>
    <property type="evidence" value="ECO:0007669"/>
    <property type="project" value="InterPro"/>
</dbReference>
<dbReference type="EMBL" id="MTYJ01000111">
    <property type="protein sequence ID" value="OQV14068.1"/>
    <property type="molecule type" value="Genomic_DNA"/>
</dbReference>
<dbReference type="PANTHER" id="PTHR46532">
    <property type="entry name" value="MALE FERTILITY FACTOR KL5"/>
    <property type="match status" value="1"/>
</dbReference>
<evidence type="ECO:0000313" key="16">
    <source>
        <dbReference type="EMBL" id="OQV14068.1"/>
    </source>
</evidence>
<gene>
    <name evidence="16" type="ORF">BV898_11733</name>
</gene>
<dbReference type="InterPro" id="IPR043160">
    <property type="entry name" value="Dynein_C_barrel"/>
</dbReference>
<dbReference type="FunFam" id="3.10.490.20:FF:000010">
    <property type="entry name" value="Dynein heavy chain, putative"/>
    <property type="match status" value="1"/>
</dbReference>
<dbReference type="Pfam" id="PF12780">
    <property type="entry name" value="AAA_8"/>
    <property type="match status" value="1"/>
</dbReference>
<dbReference type="InterPro" id="IPR003593">
    <property type="entry name" value="AAA+_ATPase"/>
</dbReference>
<dbReference type="Pfam" id="PF12775">
    <property type="entry name" value="AAA_7"/>
    <property type="match status" value="1"/>
</dbReference>
<dbReference type="GO" id="GO:0005858">
    <property type="term" value="C:axonemal dynein complex"/>
    <property type="evidence" value="ECO:0007669"/>
    <property type="project" value="TreeGrafter"/>
</dbReference>
<dbReference type="Pfam" id="PF18199">
    <property type="entry name" value="Dynein_C"/>
    <property type="match status" value="1"/>
</dbReference>
<proteinExistence type="inferred from homology"/>
<dbReference type="FunFam" id="1.20.920.20:FF:000001">
    <property type="entry name" value="dynein heavy chain 2, axonemal"/>
    <property type="match status" value="1"/>
</dbReference>
<dbReference type="InterPro" id="IPR035706">
    <property type="entry name" value="AAA_9"/>
</dbReference>
<dbReference type="InterPro" id="IPR041658">
    <property type="entry name" value="AAA_lid_11"/>
</dbReference>
<dbReference type="FunFam" id="3.40.50.300:FF:000320">
    <property type="entry name" value="Dynein, axonemal, heavy chain 5"/>
    <property type="match status" value="1"/>
</dbReference>
<evidence type="ECO:0000256" key="7">
    <source>
        <dbReference type="ARBA" id="ARBA00022840"/>
    </source>
</evidence>
<dbReference type="FunFam" id="1.20.1270.280:FF:000002">
    <property type="entry name" value="Dynein heavy chain 5, axonemal"/>
    <property type="match status" value="1"/>
</dbReference>
<dbReference type="Gene3D" id="1.10.8.1220">
    <property type="match status" value="1"/>
</dbReference>
<dbReference type="Gene3D" id="1.10.287.2620">
    <property type="match status" value="1"/>
</dbReference>
<evidence type="ECO:0000256" key="4">
    <source>
        <dbReference type="ARBA" id="ARBA00022701"/>
    </source>
</evidence>
<dbReference type="GO" id="GO:0005524">
    <property type="term" value="F:ATP binding"/>
    <property type="evidence" value="ECO:0007669"/>
    <property type="project" value="UniProtKB-KW"/>
</dbReference>
<evidence type="ECO:0000256" key="11">
    <source>
        <dbReference type="ARBA" id="ARBA00023175"/>
    </source>
</evidence>
<keyword evidence="10" id="KW-0969">Cilium</keyword>
<evidence type="ECO:0000256" key="9">
    <source>
        <dbReference type="ARBA" id="ARBA00023054"/>
    </source>
</evidence>
<organism evidence="16 17">
    <name type="scientific">Hypsibius exemplaris</name>
    <name type="common">Freshwater tardigrade</name>
    <dbReference type="NCBI Taxonomy" id="2072580"/>
    <lineage>
        <taxon>Eukaryota</taxon>
        <taxon>Metazoa</taxon>
        <taxon>Ecdysozoa</taxon>
        <taxon>Tardigrada</taxon>
        <taxon>Eutardigrada</taxon>
        <taxon>Parachela</taxon>
        <taxon>Hypsibioidea</taxon>
        <taxon>Hypsibiidae</taxon>
        <taxon>Hypsibius</taxon>
    </lineage>
</organism>
<dbReference type="InterPro" id="IPR041466">
    <property type="entry name" value="Dynein_AAA5_ext"/>
</dbReference>
<dbReference type="InterPro" id="IPR042228">
    <property type="entry name" value="Dynein_linker_3"/>
</dbReference>
<feature type="domain" description="AAA+ ATPase" evidence="15">
    <location>
        <begin position="2554"/>
        <end position="2661"/>
    </location>
</feature>
<dbReference type="InterPro" id="IPR042219">
    <property type="entry name" value="AAA_lid_11_sf"/>
</dbReference>
<feature type="domain" description="AAA+ ATPase" evidence="15">
    <location>
        <begin position="1937"/>
        <end position="2081"/>
    </location>
</feature>
<dbReference type="FunFam" id="3.40.50.300:FF:000543">
    <property type="entry name" value="Dynein axonemal heavy chain 5"/>
    <property type="match status" value="1"/>
</dbReference>
<evidence type="ECO:0000256" key="14">
    <source>
        <dbReference type="SAM" id="Coils"/>
    </source>
</evidence>
<comment type="subcellular location">
    <subcellularLocation>
        <location evidence="1">Cytoplasm</location>
        <location evidence="1">Cytoskeleton</location>
        <location evidence="1">Cilium axoneme</location>
    </subcellularLocation>
</comment>
<evidence type="ECO:0000256" key="1">
    <source>
        <dbReference type="ARBA" id="ARBA00004430"/>
    </source>
</evidence>
<evidence type="ECO:0000256" key="12">
    <source>
        <dbReference type="ARBA" id="ARBA00023212"/>
    </source>
</evidence>
<evidence type="ECO:0000256" key="10">
    <source>
        <dbReference type="ARBA" id="ARBA00023069"/>
    </source>
</evidence>
<feature type="coiled-coil region" evidence="14">
    <location>
        <begin position="3360"/>
        <end position="3394"/>
    </location>
</feature>
<dbReference type="FunFam" id="3.40.50.300:FF:000049">
    <property type="entry name" value="Dynein, axonemal, heavy chain 5"/>
    <property type="match status" value="1"/>
</dbReference>
<dbReference type="InterPro" id="IPR042222">
    <property type="entry name" value="Dynein_2_N"/>
</dbReference>
<dbReference type="Pfam" id="PF12774">
    <property type="entry name" value="AAA_6"/>
    <property type="match status" value="1"/>
</dbReference>
<keyword evidence="13" id="KW-0966">Cell projection</keyword>
<dbReference type="FunFam" id="1.10.8.720:FF:000004">
    <property type="entry name" value="Dynein heavy chain 5, axonemal"/>
    <property type="match status" value="1"/>
</dbReference>
<sequence>MDRPDAGMDPEQIHHKLQSGLFKFLIRRLSIGFGITIELAEELVSQSLEVITSAEDFFKPDGEQVLFVAYHVHKSAAGKEKEPQGFLTTHELESDTVKSDTIYLLKVNKNVTLTDKNVSDETSFGVLNTSKFAGVYTALTDKVNQIKTVLSAWEGAADTEDFLLSPDRKPFFVRMMDEAMASVAETEKAVVEASALTLMDWRPSRESDSEAKAIQDAESLPMVFNTVTHTLREIANINAQVFSTTQFLGNQADGTGADILDEVFVWRTSVIKFNRLLHMLRSDSFQHAMQVFLKNQSDEEKRQQARDLWSVLVSRTSEVFGDVRKAYAVVLECAEKFYVLFYPTMVCMICSLIPCRCPYSLRFFQRDVNQHLPSLIQWICTVEFSSNIFGDRWRVSAIVKLSSMLLCRILKAMSPLDNSDGGMIHLFDRDYQAAVDLLRDCDAAVQLFLENTANHGSLVYSNHNFDHLRLIGIRIARIFQHFMDYYKWWNLRVFGLEQPLFYMEFAFTLLKKRLDGMFTVDSQAFETDCKDFFKFFIRCSTEASACFANILRSANSTSELLEMATKLRLLSKLQQDLLMQQWNAANVITNDQGTAPEIVHRIYGLVAFSDEHAKYVSKLASYQSLCEAYGKRRSYWMNQGLPEALRATLFIRSIPEDRTNPAKGIRLNLNTELLQVLDDQRFVTQDRHQEVPERVLNYFMKLGPAELSRDFEEFLRRMVNLQSRSPSALKELLTVGTYESQTIVHLGVSRYKWKSVVNEFGDLFGRMLATLKQCEYLNAKVLDTYSVKLEQICNHISLLSITCFAEKGCWDALEFQEILPIWFAHVVKHLEHASTTTELVLSHASNLIAQVTAPERTQWDKNISPTWTKPPAIIINSANPRKSEVARDESHLNESFRNFAFSAMQTYQKLIFGVLEKLTLTTVEDLMNKLLPFNMCISMPWWREMFYNKDQVTSVSSTAAKDAVEDQSPLPAFQVSVAFVNGRVCTIPSIAEAQKSAQLAALAVVKIRDQMTDWGKRHMDGSLDADAEHEKGDGDFLTRSPAEQNTFLEDMLRQTEGGRNQSRRSNYVHRSFLLVCESFLASVEEAYKLLPECVALYLEKFDFFAPLFSTHKNHVVREFGAKKPTMSDYRNILDYLRLLEERITVLNEYEIVYCISVDTSFFKKSVKKEIEEWREAIAQALKTQASSNLKEITNFLEEQGKVLANPPHDVENAKKILVSLDLIRDKEVDEDRLIGPIEEAFHTIQSFGIPIPKAEVEAVDTLRYSFGKMIQNARQMSGVLLHMQPKLKTEVVEGFSKFNSDAVLFIAAYDKNGPMTPGITPQEASERLNMYQTHFDDLWRRYVIYSAGLEVFGQETSEYPEMQRIKRELSLLQRLYSLYNLVMQRINAYFEIPWESLDLEAINQELTELQTRCKKLPKGMKDWQAYEELKKKIDDFTECVPVLEAMTNKAMKERHWIRISDLTQYHFDMEVDGKNLLLKDIMTAPILKFKDEIEDICISASKENDIEAKLKGVIDQWASVTIKFAPYKGRADALIKGSDTMEIIGLCEDSLMVLSSLLSNRYNTPFKKDIQLWVQKLSTTSEIMETWLGVQNLWVYLEAVFVGGDIAKQLPKEAKRFQGIDKSWQKIMLRAKDGPNVIRCCVGDEIMQETLPSLVEQLELCQKSLTGYLEAKRLVFPRFFFVSDPVLLEILGQASDSHTIQPYLLSCFDNINDVTFHEREYDRITSVISREHEKVMLEVDVIAKAGVELWLGELLRESQKSLHSVIREANRGMQLHNFELMSFMDMFVAQVGLLSIQIYWTRLAEGALKNARIDKMVMKQTNQTFLTMLNKLIEHTTHNLTSNERVKYETLITIHVHQRDIFDELVKLDCRSILDFAWLKQARFYFKDDVDLCVVSITDVDFVYQNEFLGCTDRLVITPLTDRCYITLAQALGMHMGGAPAGPAGTGKTETTKDMGKALGKYVVVFNCSDQMDFRGLGRIYKGLAQSGSWGCFDEFNRIDLPVLSVAAQQIYIVLSAKKEKRKEFIFSDGDRVSLNPEFGIFLTMNPGYAGRQELPENLKIQFRTVAMMVPDRQIIMRVKLASCGFIDNVILAQKFYVLYKLCEEQLSKQVHYDWGLRNILSVLRTLGSQKRIRVNDSEQAIVMRVLRDMNLSKLVDEDEPLFTSLINDLFPGFQLDTNAYADLQKAIINQCEQMNLVNHPAWNLKVVQLFETQRVRHGMMALGPSGAGKTTCINVLMRSMSEMGEPHKEMRMNPKAITASQMFGRLDVATNDWTDGIFSTLWRRSLKVKKNEHVWLVLDGPIDAIWIENLNSVLDDNKMLTLANGDRIPMSPNAKIIFEPDNVNNASPATVSRNGMVFMSSSVLTWKPIMQAWLKVHFKGDVQTLTQLFENIFDDVKDFILTKTFPKIKLLECNFIKQALDILMGLVQFRGLQSKLSYASLLKQENTNAAHTEKMVLLSILWSFGAVLELDDRVKLQVFFAKQATAWGLQCAQSDLLRLFDLIVDKQGNWQPWSSKIEEYNYPEDSVPEYRSILVPNVDNVRTSFMVDLLAKQGKSVLLIGEQGTAKTVMVNQYMKGYDPEVRSFKCLNFSSATTPMMFQVTNEIVRQLIEMKGFYSLDKPGEFTTILDLQYVAAMNHPGGGRNDIPPRLKRQFSIFNCTIPTDSSVDKIFGTISSGHFCRTRYPNLDIFNEVLKLLVPATRYLWQATKAKMLPTPAKFHYVFNLRDLSRVWEGILKINAEQITSAEDMAALWKYECTRVIADRFISATDKNWFEEKLIAIANEKLGPRFGRYLSTFQPYFVNFMRDAPEPTGEEKEDASFEAPKIYEQVKTDHAKERLMFFMRTFNETVRGSKLDLVFFEDAIVNLIKISRIINTPGGHALLVGVGGSGKQSLTKLASYIAGHSVFQITMTRSYNLTNLMDDLKQLYRISGGPQGKGITFIFTDNDIKDESFLEYLNNILKGGEVSNLFTREEIDEIIQELVGTMKKEFPKRPPTSEALYEYFASRCKKNLHVVLCFSPVGNKFRARSLKFPGLISGCTINWFSTWPRDALVAVSKHFLEHFQIECTPQVKGQLIECLGSVHDALSKICGEYFQRFRRATHVTPKSFLSFVEIYKTVYKMKVAVFVDLADRMKLGLEKLIEAGESVEKLSKELVFKERDLAVASAKAETVLADVSVKAEAANLVKTAVQKQKDSSQAIKDTIEKEKLVAETMLEEARPLLENAENALKTIQAAAIATVRKLAKPPFLVMKIMDCVLLLFQKKLDPVVFDHEKQFFKPSWSEALRLMSATNFLNSLQTFDRDMINEETVDLLSPYFGPMYTLTEAMRSSADVAGLLSWTLAMAQFYWINRKVLPLKAALILKERKLQEAISSLNDAQKRLDDKQAELDVVQAMYDKAMGEKKMLMDDAALCRRKMSSANTLISMLGGERIRWTSQSKEYRAQIDRLVGDVLICTAFLSYSGPFNQEYRHNMRKIWERDMDQRKIPYTDELNVTSMMIDEATVEFWALQGLPNDELSVQNGMIVTQSSRFPLLIDPQQQGKNWIRNRERENSLVLTTLNHKYFRQHLEDALSLGKPMLLEDVEEELDPVLDNVLDKNFIKSGTTLKVKVGDKEVDVMNGFRLYMTTKLANPSYSPEMSARSSIIDFTVTSKGLEDQLLGRVILTEKRELESERTKLMEDVAANKNQQLTLEENLLFKLTSIKGSLVDDPTLIDVLSETKTTASEVAAKLVIADQTRKKINLAREEYRPVASRGSILYFLISEMTMVNSMYQVALKQFLGGATVAPDPQMERIRPKWIIAMTWNNLQALAKLPYYRDIIKQVSENEKAWRSWFDKEAPENESFPSEVYNTFDIFKKFLLIRSFCPDRTIAMARKYITHSLGPIFAEPVVLNLEATWMESEPRTPLVCFLSMGSDPTNAIELLSKKVTLPFGAISMGQGQEIPARSLIRAFLETGGWVLLQNCHLGLAFMDELIELVVLAEKLHPAFRLWITTEPHPKFSITLLQASIKFTNDPPAGLKAGLKRNFQSVTQEWVDVLASPYWKPLIYSVSFLHSVVQERRKFGPLGWCIPYEFNWADWYASCLFVQHHLEDLDPKKSVSFQTVRYMLGEVQYGGRVTDDYDKRLLNTFARVWFCEEMFDPKFAFSTGYKIPRCRTIQEYLEAIDQLPPVDSPLAFGLHRNADITYQTSYAIDMFDTIISIQPKESSGGAGKTREEIVREKAEEMLGMLPSNYNPFEMREKLEKMGKNTPLNIFLRQEIERMQRVIGTVRSTLSDLKLAIDGTIIMNEVLRDALDNMFDGRVPASWKKLSWESTTLSFWFTDLLDRNAQFVTWLNDGRPNCFWMTGFFNPQGFLTAMRQEVARANKGWALDTVILHNEITKMFKEDIKAGPDTGVYVYGLFLDGASWDKKNSRLIESAPKVMFTVLPVAYIFAVTGDPLKGLKTPLYRCPIYKKTRRTDLTFVTPIWLDPGALTPDLWTLRGVALLCDIK</sequence>
<keyword evidence="8" id="KW-0243">Dynein</keyword>
<dbReference type="InterPro" id="IPR027417">
    <property type="entry name" value="P-loop_NTPase"/>
</dbReference>
<comment type="similarity">
    <text evidence="2">Belongs to the dynein heavy chain family.</text>
</comment>
<dbReference type="Pfam" id="PF17857">
    <property type="entry name" value="AAA_lid_1"/>
    <property type="match status" value="1"/>
</dbReference>
<dbReference type="Gene3D" id="3.40.50.300">
    <property type="entry name" value="P-loop containing nucleotide triphosphate hydrolases"/>
    <property type="match status" value="7"/>
</dbReference>
<dbReference type="Pfam" id="PF18198">
    <property type="entry name" value="AAA_lid_11"/>
    <property type="match status" value="1"/>
</dbReference>
<name>A0A1W0WFV4_HYPEX</name>
<evidence type="ECO:0000256" key="8">
    <source>
        <dbReference type="ARBA" id="ARBA00023017"/>
    </source>
</evidence>
<keyword evidence="7" id="KW-0067">ATP-binding</keyword>
<dbReference type="GO" id="GO:0008569">
    <property type="term" value="F:minus-end-directed microtubule motor activity"/>
    <property type="evidence" value="ECO:0007669"/>
    <property type="project" value="InterPro"/>
</dbReference>
<dbReference type="Gene3D" id="1.10.8.720">
    <property type="entry name" value="Region D6 of dynein motor"/>
    <property type="match status" value="1"/>
</dbReference>
<dbReference type="InterPro" id="IPR004273">
    <property type="entry name" value="Dynein_heavy_D6_P-loop"/>
</dbReference>
<dbReference type="GO" id="GO:0051959">
    <property type="term" value="F:dynein light intermediate chain binding"/>
    <property type="evidence" value="ECO:0007669"/>
    <property type="project" value="InterPro"/>
</dbReference>
<dbReference type="Pfam" id="PF17852">
    <property type="entry name" value="Dynein_AAA_lid"/>
    <property type="match status" value="1"/>
</dbReference>
<dbReference type="PANTHER" id="PTHR46532:SF4">
    <property type="entry name" value="AAA+ ATPASE DOMAIN-CONTAINING PROTEIN"/>
    <property type="match status" value="1"/>
</dbReference>
<dbReference type="InterPro" id="IPR041228">
    <property type="entry name" value="Dynein_C"/>
</dbReference>
<dbReference type="InterPro" id="IPR026983">
    <property type="entry name" value="DHC"/>
</dbReference>
<dbReference type="Pfam" id="PF12781">
    <property type="entry name" value="AAA_9"/>
    <property type="match status" value="1"/>
</dbReference>
<dbReference type="GO" id="GO:0007018">
    <property type="term" value="P:microtubule-based movement"/>
    <property type="evidence" value="ECO:0007669"/>
    <property type="project" value="InterPro"/>
</dbReference>
<dbReference type="Gene3D" id="3.10.490.20">
    <property type="match status" value="1"/>
</dbReference>
<evidence type="ECO:0000256" key="2">
    <source>
        <dbReference type="ARBA" id="ARBA00008887"/>
    </source>
</evidence>
<dbReference type="SMART" id="SM00382">
    <property type="entry name" value="AAA"/>
    <property type="match status" value="3"/>
</dbReference>
<dbReference type="FunFam" id="3.40.50.300:FF:000044">
    <property type="entry name" value="Dynein heavy chain 5, axonemal"/>
    <property type="match status" value="1"/>
</dbReference>
<reference evidence="17" key="1">
    <citation type="submission" date="2017-01" db="EMBL/GenBank/DDBJ databases">
        <title>Comparative genomics of anhydrobiosis in the tardigrade Hypsibius dujardini.</title>
        <authorList>
            <person name="Yoshida Y."/>
            <person name="Koutsovoulos G."/>
            <person name="Laetsch D."/>
            <person name="Stevens L."/>
            <person name="Kumar S."/>
            <person name="Horikawa D."/>
            <person name="Ishino K."/>
            <person name="Komine S."/>
            <person name="Tomita M."/>
            <person name="Blaxter M."/>
            <person name="Arakawa K."/>
        </authorList>
    </citation>
    <scope>NUCLEOTIDE SEQUENCE [LARGE SCALE GENOMIC DNA]</scope>
    <source>
        <strain evidence="17">Z151</strain>
    </source>
</reference>
<dbReference type="Gene3D" id="1.20.920.30">
    <property type="match status" value="1"/>
</dbReference>
<keyword evidence="3" id="KW-0963">Cytoplasm</keyword>
<dbReference type="Gene3D" id="1.10.8.710">
    <property type="match status" value="1"/>
</dbReference>
<evidence type="ECO:0000256" key="3">
    <source>
        <dbReference type="ARBA" id="ARBA00022490"/>
    </source>
</evidence>
<dbReference type="InterPro" id="IPR024317">
    <property type="entry name" value="Dynein_heavy_chain_D4_dom"/>
</dbReference>
<dbReference type="OrthoDB" id="286107at2759"/>
<evidence type="ECO:0000259" key="15">
    <source>
        <dbReference type="SMART" id="SM00382"/>
    </source>
</evidence>
<feature type="domain" description="AAA+ ATPase" evidence="15">
    <location>
        <begin position="2216"/>
        <end position="2349"/>
    </location>
</feature>
<dbReference type="InterPro" id="IPR013602">
    <property type="entry name" value="Dynein_heavy_linker"/>
</dbReference>
<dbReference type="Gene3D" id="3.20.180.20">
    <property type="entry name" value="Dynein heavy chain, N-terminal domain 2"/>
    <property type="match status" value="1"/>
</dbReference>
<dbReference type="FunFam" id="1.20.920.30:FF:000004">
    <property type="entry name" value="Dynein axonemal heavy chain 5"/>
    <property type="match status" value="1"/>
</dbReference>
<evidence type="ECO:0000256" key="6">
    <source>
        <dbReference type="ARBA" id="ARBA00022741"/>
    </source>
</evidence>
<comment type="caution">
    <text evidence="16">The sequence shown here is derived from an EMBL/GenBank/DDBJ whole genome shotgun (WGS) entry which is preliminary data.</text>
</comment>
<dbReference type="SUPFAM" id="SSF52540">
    <property type="entry name" value="P-loop containing nucleoside triphosphate hydrolases"/>
    <property type="match status" value="4"/>
</dbReference>
<evidence type="ECO:0000313" key="17">
    <source>
        <dbReference type="Proteomes" id="UP000192578"/>
    </source>
</evidence>
<dbReference type="Pfam" id="PF08393">
    <property type="entry name" value="DHC_N2"/>
    <property type="match status" value="1"/>
</dbReference>
<keyword evidence="12" id="KW-0206">Cytoskeleton</keyword>
<dbReference type="InterPro" id="IPR024743">
    <property type="entry name" value="Dynein_HC_stalk"/>
</dbReference>
<dbReference type="Gene3D" id="1.20.140.100">
    <property type="entry name" value="Dynein heavy chain, N-terminal domain 2"/>
    <property type="match status" value="1"/>
</dbReference>
<dbReference type="Gene3D" id="6.10.140.1060">
    <property type="match status" value="1"/>
</dbReference>
<dbReference type="Proteomes" id="UP000192578">
    <property type="component" value="Unassembled WGS sequence"/>
</dbReference>
<dbReference type="FunFam" id="1.20.140.100:FF:000003">
    <property type="entry name" value="Dynein, axonemal, heavy chain 5"/>
    <property type="match status" value="1"/>
</dbReference>
<dbReference type="Gene3D" id="1.20.58.1120">
    <property type="match status" value="1"/>
</dbReference>
<dbReference type="InterPro" id="IPR043157">
    <property type="entry name" value="Dynein_AAA1S"/>
</dbReference>
<keyword evidence="5" id="KW-0677">Repeat</keyword>
<dbReference type="FunFam" id="1.20.58.1120:FF:000004">
    <property type="entry name" value="Dynein axonemal heavy chain 5"/>
    <property type="match status" value="1"/>
</dbReference>
<keyword evidence="11" id="KW-0505">Motor protein</keyword>